<accession>A0ABY4M7R8</accession>
<dbReference type="PROSITE" id="PS51257">
    <property type="entry name" value="PROKAR_LIPOPROTEIN"/>
    <property type="match status" value="1"/>
</dbReference>
<dbReference type="RefSeq" id="WP_248864604.1">
    <property type="nucleotide sequence ID" value="NZ_CP086322.1"/>
</dbReference>
<evidence type="ECO:0000256" key="2">
    <source>
        <dbReference type="SAM" id="SignalP"/>
    </source>
</evidence>
<dbReference type="SUPFAM" id="SSF63829">
    <property type="entry name" value="Calcium-dependent phosphotriesterase"/>
    <property type="match status" value="1"/>
</dbReference>
<protein>
    <submittedName>
        <fullName evidence="3">Uncharacterized protein</fullName>
    </submittedName>
</protein>
<keyword evidence="4" id="KW-1185">Reference proteome</keyword>
<feature type="signal peptide" evidence="2">
    <location>
        <begin position="1"/>
        <end position="28"/>
    </location>
</feature>
<feature type="region of interest" description="Disordered" evidence="1">
    <location>
        <begin position="99"/>
        <end position="125"/>
    </location>
</feature>
<evidence type="ECO:0000313" key="3">
    <source>
        <dbReference type="EMBL" id="UQA93728.1"/>
    </source>
</evidence>
<keyword evidence="2" id="KW-0732">Signal</keyword>
<evidence type="ECO:0000256" key="1">
    <source>
        <dbReference type="SAM" id="MobiDB-lite"/>
    </source>
</evidence>
<proteinExistence type="predicted"/>
<name>A0ABY4M7R8_9ACTN</name>
<gene>
    <name evidence="3" type="ORF">K9S39_19320</name>
</gene>
<dbReference type="InterPro" id="IPR015943">
    <property type="entry name" value="WD40/YVTN_repeat-like_dom_sf"/>
</dbReference>
<dbReference type="Proteomes" id="UP000830115">
    <property type="component" value="Chromosome"/>
</dbReference>
<organism evidence="3 4">
    <name type="scientific">Streptomyces halobius</name>
    <dbReference type="NCBI Taxonomy" id="2879846"/>
    <lineage>
        <taxon>Bacteria</taxon>
        <taxon>Bacillati</taxon>
        <taxon>Actinomycetota</taxon>
        <taxon>Actinomycetes</taxon>
        <taxon>Kitasatosporales</taxon>
        <taxon>Streptomycetaceae</taxon>
        <taxon>Streptomyces</taxon>
    </lineage>
</organism>
<dbReference type="Gene3D" id="2.130.10.10">
    <property type="entry name" value="YVTN repeat-like/Quinoprotein amine dehydrogenase"/>
    <property type="match status" value="1"/>
</dbReference>
<dbReference type="EMBL" id="CP086322">
    <property type="protein sequence ID" value="UQA93728.1"/>
    <property type="molecule type" value="Genomic_DNA"/>
</dbReference>
<feature type="chain" id="PRO_5047469076" evidence="2">
    <location>
        <begin position="29"/>
        <end position="355"/>
    </location>
</feature>
<reference evidence="3" key="1">
    <citation type="submission" date="2021-10" db="EMBL/GenBank/DDBJ databases">
        <title>Streptomyces nigrumlapis sp.nov.,an antimicrobial producing actinobacterium isolated from Black Gobi rocks.</title>
        <authorList>
            <person name="Wen Y."/>
            <person name="Zhang W."/>
            <person name="Liu X.G."/>
        </authorList>
    </citation>
    <scope>NUCLEOTIDE SEQUENCE</scope>
    <source>
        <strain evidence="3">ST13-2-2</strain>
    </source>
</reference>
<evidence type="ECO:0000313" key="4">
    <source>
        <dbReference type="Proteomes" id="UP000830115"/>
    </source>
</evidence>
<sequence>MASRRIRSALTVRAAVCCTSVLVLSLSACTSDSAKKNAPIGIPTPKLGKVVPFNLTTEHHATQAAGDPLFGEITAGRSGDFYMSAETTRVNGIVRVSSDGKATSLPAPGPADDSPQISGMTTTPDGDLLVGKKRNIYRLTPSGKTKAVIKTNIADPGPMGVRPDGAIVIESEGSLWSIAHGKTSLLYKGSVSDEENLATLRGKLRGALDTSGTVYAAVGRYLPDIVVIPQGKKPHRWGLRGNVPGTSVPLSTLTPLTLAQAHDGGVYILAATGFPTSHHSTGYVLYVKDDTVKLATKAPFTGKSNSCSPGKEYSVDHVPCILPWYVVESGNRLLLLGNHKADSRVVPLALRAVTK</sequence>
<feature type="compositionally biased region" description="Polar residues" evidence="1">
    <location>
        <begin position="115"/>
        <end position="124"/>
    </location>
</feature>